<proteinExistence type="predicted"/>
<dbReference type="EMBL" id="BK015354">
    <property type="protein sequence ID" value="DAE02845.1"/>
    <property type="molecule type" value="Genomic_DNA"/>
</dbReference>
<reference evidence="1" key="1">
    <citation type="journal article" date="2021" name="Proc. Natl. Acad. Sci. U.S.A.">
        <title>A Catalog of Tens of Thousands of Viruses from Human Metagenomes Reveals Hidden Associations with Chronic Diseases.</title>
        <authorList>
            <person name="Tisza M.J."/>
            <person name="Buck C.B."/>
        </authorList>
    </citation>
    <scope>NUCLEOTIDE SEQUENCE</scope>
    <source>
        <strain evidence="1">Ctrvp54</strain>
    </source>
</reference>
<sequence length="45" mass="5058">MMGVSCFRLSTCTIDTPWGFYVPCLAGVNTSTAEKTKKRQKRSRT</sequence>
<name>A0A8S5P8C0_9CAUD</name>
<evidence type="ECO:0000313" key="1">
    <source>
        <dbReference type="EMBL" id="DAE02845.1"/>
    </source>
</evidence>
<protein>
    <submittedName>
        <fullName evidence="1">Uncharacterized protein</fullName>
    </submittedName>
</protein>
<accession>A0A8S5P8C0</accession>
<organism evidence="1">
    <name type="scientific">Siphoviridae sp. ctrvp54</name>
    <dbReference type="NCBI Taxonomy" id="2825690"/>
    <lineage>
        <taxon>Viruses</taxon>
        <taxon>Duplodnaviria</taxon>
        <taxon>Heunggongvirae</taxon>
        <taxon>Uroviricota</taxon>
        <taxon>Caudoviricetes</taxon>
    </lineage>
</organism>